<evidence type="ECO:0000256" key="1">
    <source>
        <dbReference type="SAM" id="MobiDB-lite"/>
    </source>
</evidence>
<evidence type="ECO:0000259" key="2">
    <source>
        <dbReference type="Pfam" id="PF23415"/>
    </source>
</evidence>
<dbReference type="GO" id="GO:0005874">
    <property type="term" value="C:microtubule"/>
    <property type="evidence" value="ECO:0007669"/>
    <property type="project" value="InterPro"/>
</dbReference>
<dbReference type="GO" id="GO:0016358">
    <property type="term" value="P:dendrite development"/>
    <property type="evidence" value="ECO:0007669"/>
    <property type="project" value="TreeGrafter"/>
</dbReference>
<feature type="region of interest" description="Disordered" evidence="1">
    <location>
        <begin position="1"/>
        <end position="22"/>
    </location>
</feature>
<dbReference type="GO" id="GO:0008017">
    <property type="term" value="F:microtubule binding"/>
    <property type="evidence" value="ECO:0007669"/>
    <property type="project" value="InterPro"/>
</dbReference>
<dbReference type="InterPro" id="IPR056617">
    <property type="entry name" value="MAP1B/S_N"/>
</dbReference>
<dbReference type="GO" id="GO:0000226">
    <property type="term" value="P:microtubule cytoskeleton organization"/>
    <property type="evidence" value="ECO:0007669"/>
    <property type="project" value="InterPro"/>
</dbReference>
<reference evidence="3" key="1">
    <citation type="submission" date="2023-04" db="EMBL/GenBank/DDBJ databases">
        <title>Chromosome-level genome of Chaenocephalus aceratus.</title>
        <authorList>
            <person name="Park H."/>
        </authorList>
    </citation>
    <scope>NUCLEOTIDE SEQUENCE</scope>
    <source>
        <strain evidence="3">DE</strain>
        <tissue evidence="3">Muscle</tissue>
    </source>
</reference>
<dbReference type="GO" id="GO:0030425">
    <property type="term" value="C:dendrite"/>
    <property type="evidence" value="ECO:0007669"/>
    <property type="project" value="TreeGrafter"/>
</dbReference>
<feature type="compositionally biased region" description="Polar residues" evidence="1">
    <location>
        <begin position="12"/>
        <end position="22"/>
    </location>
</feature>
<dbReference type="GO" id="GO:0043025">
    <property type="term" value="C:neuronal cell body"/>
    <property type="evidence" value="ECO:0007669"/>
    <property type="project" value="TreeGrafter"/>
</dbReference>
<dbReference type="Proteomes" id="UP001228049">
    <property type="component" value="Unassembled WGS sequence"/>
</dbReference>
<accession>A0AAD9BY33</accession>
<dbReference type="PANTHER" id="PTHR13843">
    <property type="entry name" value="MICROTUBULE-ASSOCIATED PROTEIN"/>
    <property type="match status" value="1"/>
</dbReference>
<organism evidence="3 4">
    <name type="scientific">Dissostichus eleginoides</name>
    <name type="common">Patagonian toothfish</name>
    <name type="synonym">Dissostichus amissus</name>
    <dbReference type="NCBI Taxonomy" id="100907"/>
    <lineage>
        <taxon>Eukaryota</taxon>
        <taxon>Metazoa</taxon>
        <taxon>Chordata</taxon>
        <taxon>Craniata</taxon>
        <taxon>Vertebrata</taxon>
        <taxon>Euteleostomi</taxon>
        <taxon>Actinopterygii</taxon>
        <taxon>Neopterygii</taxon>
        <taxon>Teleostei</taxon>
        <taxon>Neoteleostei</taxon>
        <taxon>Acanthomorphata</taxon>
        <taxon>Eupercaria</taxon>
        <taxon>Perciformes</taxon>
        <taxon>Notothenioidei</taxon>
        <taxon>Nototheniidae</taxon>
        <taxon>Dissostichus</taxon>
    </lineage>
</organism>
<proteinExistence type="predicted"/>
<sequence>MTCDPIEMSPHQKATPSHPPSSTCAVMVLTPDAVVMEMESSSASTGGTVTMEIPIVGPATVEGAERVQHHGQHRAALQHRNYRMLIVIGEISTSHHLDAARKQITQGLRSWNVDLTLCDLNKELQLFEARHTAQFSSQVKENALGCDGIRVYLHGFNVLLAAYHLIARAVPVQGDTAYQIICSRSVPTTRPSLSASPLSSAAHVHRAVPGDARGDAARIDPALVCRLHVRVGINKGLMQHYLLGEYKIRPRVVNGASVNAVLAEMLPL</sequence>
<protein>
    <submittedName>
        <fullName evidence="3">Electromotor neuron-associated protein 1</fullName>
    </submittedName>
</protein>
<dbReference type="GO" id="GO:0005829">
    <property type="term" value="C:cytosol"/>
    <property type="evidence" value="ECO:0007669"/>
    <property type="project" value="TreeGrafter"/>
</dbReference>
<name>A0AAD9BY33_DISEL</name>
<dbReference type="GO" id="GO:0003779">
    <property type="term" value="F:actin binding"/>
    <property type="evidence" value="ECO:0007669"/>
    <property type="project" value="TreeGrafter"/>
</dbReference>
<dbReference type="PANTHER" id="PTHR13843:SF6">
    <property type="entry name" value="MICROTUBULE-ASSOCIATED PROTEIN 1A"/>
    <property type="match status" value="1"/>
</dbReference>
<dbReference type="InterPro" id="IPR026074">
    <property type="entry name" value="MAP1"/>
</dbReference>
<dbReference type="GO" id="GO:0005875">
    <property type="term" value="C:microtubule associated complex"/>
    <property type="evidence" value="ECO:0007669"/>
    <property type="project" value="TreeGrafter"/>
</dbReference>
<evidence type="ECO:0000313" key="4">
    <source>
        <dbReference type="Proteomes" id="UP001228049"/>
    </source>
</evidence>
<dbReference type="GO" id="GO:0045202">
    <property type="term" value="C:synapse"/>
    <property type="evidence" value="ECO:0007669"/>
    <property type="project" value="TreeGrafter"/>
</dbReference>
<dbReference type="GO" id="GO:0031114">
    <property type="term" value="P:regulation of microtubule depolymerization"/>
    <property type="evidence" value="ECO:0007669"/>
    <property type="project" value="TreeGrafter"/>
</dbReference>
<dbReference type="GO" id="GO:0007409">
    <property type="term" value="P:axonogenesis"/>
    <property type="evidence" value="ECO:0007669"/>
    <property type="project" value="TreeGrafter"/>
</dbReference>
<gene>
    <name evidence="3" type="ORF">KUDE01_009976</name>
</gene>
<comment type="caution">
    <text evidence="3">The sequence shown here is derived from an EMBL/GenBank/DDBJ whole genome shotgun (WGS) entry which is preliminary data.</text>
</comment>
<dbReference type="AlphaFoldDB" id="A0AAD9BY33"/>
<dbReference type="EMBL" id="JASDAP010000015">
    <property type="protein sequence ID" value="KAK1891148.1"/>
    <property type="molecule type" value="Genomic_DNA"/>
</dbReference>
<feature type="domain" description="Microtubule-associated protein 1B/S N-terminal" evidence="2">
    <location>
        <begin position="84"/>
        <end position="140"/>
    </location>
</feature>
<evidence type="ECO:0000313" key="3">
    <source>
        <dbReference type="EMBL" id="KAK1891148.1"/>
    </source>
</evidence>
<keyword evidence="4" id="KW-1185">Reference proteome</keyword>
<dbReference type="Pfam" id="PF23415">
    <property type="entry name" value="MAPB1_N"/>
    <property type="match status" value="1"/>
</dbReference>